<dbReference type="AlphaFoldDB" id="A0A0P7WGJ6"/>
<reference evidence="2 5" key="2">
    <citation type="submission" date="2016-01" db="EMBL/GenBank/DDBJ databases">
        <authorList>
            <person name="Varghese N."/>
        </authorList>
    </citation>
    <scope>NUCLEOTIDE SEQUENCE [LARGE SCALE GENOMIC DNA]</scope>
    <source>
        <strain evidence="2 5">HL-91</strain>
    </source>
</reference>
<dbReference type="RefSeq" id="WP_072244201.1">
    <property type="nucleotide sequence ID" value="NZ_FBYC01000001.1"/>
</dbReference>
<dbReference type="Proteomes" id="UP000182045">
    <property type="component" value="Unassembled WGS sequence"/>
</dbReference>
<protein>
    <submittedName>
        <fullName evidence="3">Mu family bacteriophage transcriptional repressor CI</fullName>
    </submittedName>
</protein>
<comment type="caution">
    <text evidence="3">The sequence shown here is derived from an EMBL/GenBank/DDBJ whole genome shotgun (WGS) entry which is preliminary data.</text>
</comment>
<organism evidence="3 4">
    <name type="scientific">Roseibaca calidilacus</name>
    <dbReference type="NCBI Taxonomy" id="1666912"/>
    <lineage>
        <taxon>Bacteria</taxon>
        <taxon>Pseudomonadati</taxon>
        <taxon>Pseudomonadota</taxon>
        <taxon>Alphaproteobacteria</taxon>
        <taxon>Rhodobacterales</taxon>
        <taxon>Paracoccaceae</taxon>
        <taxon>Roseinatronobacter</taxon>
    </lineage>
</organism>
<evidence type="ECO:0000259" key="1">
    <source>
        <dbReference type="Pfam" id="PF07022"/>
    </source>
</evidence>
<feature type="domain" description="Bacteriophage CI repressor N-terminal" evidence="1">
    <location>
        <begin position="7"/>
        <end position="47"/>
    </location>
</feature>
<evidence type="ECO:0000313" key="4">
    <source>
        <dbReference type="Proteomes" id="UP000050413"/>
    </source>
</evidence>
<keyword evidence="5" id="KW-1185">Reference proteome</keyword>
<dbReference type="EMBL" id="LJSG01000021">
    <property type="protein sequence ID" value="KPP89495.1"/>
    <property type="molecule type" value="Genomic_DNA"/>
</dbReference>
<name>A0A0P7WGJ6_9RHOB</name>
<evidence type="ECO:0000313" key="5">
    <source>
        <dbReference type="Proteomes" id="UP000182045"/>
    </source>
</evidence>
<dbReference type="Gene3D" id="1.10.260.40">
    <property type="entry name" value="lambda repressor-like DNA-binding domains"/>
    <property type="match status" value="1"/>
</dbReference>
<dbReference type="GO" id="GO:0045892">
    <property type="term" value="P:negative regulation of DNA-templated transcription"/>
    <property type="evidence" value="ECO:0007669"/>
    <property type="project" value="InterPro"/>
</dbReference>
<dbReference type="InterPro" id="IPR010744">
    <property type="entry name" value="Phage_CI_N"/>
</dbReference>
<dbReference type="EMBL" id="FBYC01000001">
    <property type="protein sequence ID" value="CUX79373.1"/>
    <property type="molecule type" value="Genomic_DNA"/>
</dbReference>
<dbReference type="Pfam" id="PF07022">
    <property type="entry name" value="Phage_CI_repr"/>
    <property type="match status" value="1"/>
</dbReference>
<reference evidence="3 4" key="1">
    <citation type="submission" date="2015-09" db="EMBL/GenBank/DDBJ databases">
        <title>Identification and resolution of microdiversity through metagenomic sequencing of parallel consortia.</title>
        <authorList>
            <person name="Nelson W.C."/>
            <person name="Romine M.F."/>
            <person name="Lindemann S.R."/>
        </authorList>
    </citation>
    <scope>NUCLEOTIDE SEQUENCE [LARGE SCALE GENOMIC DNA]</scope>
    <source>
        <strain evidence="3">HL-91</strain>
    </source>
</reference>
<sequence>MGTTTDDLIDQLKEKFAVETDADLARKLRVDKSTVSSWRRRDGLPARFQKILEVGLSAQSVQAPPLEWGEEEKKAFSLALFRYCRLYADIVKRGEFRDLANLFPGGMGAFWVLMSQAHRDLISRQGSGQHSLDTALSLCIYDDLEYGSGAIERDLSLVPSHMRPAQAADDRPSDKK</sequence>
<dbReference type="Proteomes" id="UP000050413">
    <property type="component" value="Unassembled WGS sequence"/>
</dbReference>
<accession>A0A0P7WGJ6</accession>
<dbReference type="GO" id="GO:0003677">
    <property type="term" value="F:DNA binding"/>
    <property type="evidence" value="ECO:0007669"/>
    <property type="project" value="InterPro"/>
</dbReference>
<proteinExistence type="predicted"/>
<gene>
    <name evidence="3" type="primary">cI</name>
    <name evidence="2" type="ORF">Ga0058931_0051</name>
    <name evidence="3" type="ORF">HLUCCA05_14250</name>
</gene>
<evidence type="ECO:0000313" key="2">
    <source>
        <dbReference type="EMBL" id="CUX79373.1"/>
    </source>
</evidence>
<dbReference type="STRING" id="1666912.Ga0058931_0051"/>
<dbReference type="InterPro" id="IPR010982">
    <property type="entry name" value="Lambda_DNA-bd_dom_sf"/>
</dbReference>
<evidence type="ECO:0000313" key="3">
    <source>
        <dbReference type="EMBL" id="KPP89495.1"/>
    </source>
</evidence>